<evidence type="ECO:0000256" key="1">
    <source>
        <dbReference type="SAM" id="MobiDB-lite"/>
    </source>
</evidence>
<dbReference type="AlphaFoldDB" id="A0A7S0JGU8"/>
<sequence>MPFLPGGSPAGTAGLSSLGHGLFVLLPQGHPYAALLLKSIANASQLLPQLHTHYDADQRVCPADLSKAEAVLSDVASHSSFNPLHHCVAQSDSARSLEKCMLEMCDAGGRGQRAYHQLEPPPPAQQHADGGGRGWCARASTEPSTVYTHTTRPQPPCWEQAPTAPRQQGQQEHQHQPQQHQYQQQQWQQQQRQQQLRQRAAESAESSCHLEHADAAWASAPESLAGSAQAGSAALASLPHACRQQAAPSSLRFRPAKRRMQRLPLAES</sequence>
<feature type="compositionally biased region" description="Low complexity" evidence="1">
    <location>
        <begin position="166"/>
        <end position="198"/>
    </location>
</feature>
<evidence type="ECO:0000313" key="2">
    <source>
        <dbReference type="EMBL" id="CAD8551389.1"/>
    </source>
</evidence>
<gene>
    <name evidence="2" type="ORF">CLEP1334_LOCUS26679</name>
</gene>
<feature type="region of interest" description="Disordered" evidence="1">
    <location>
        <begin position="113"/>
        <end position="208"/>
    </location>
</feature>
<proteinExistence type="predicted"/>
<feature type="region of interest" description="Disordered" evidence="1">
    <location>
        <begin position="245"/>
        <end position="268"/>
    </location>
</feature>
<accession>A0A7S0JGU8</accession>
<feature type="compositionally biased region" description="Polar residues" evidence="1">
    <location>
        <begin position="141"/>
        <end position="152"/>
    </location>
</feature>
<protein>
    <submittedName>
        <fullName evidence="2">Uncharacterized protein</fullName>
    </submittedName>
</protein>
<dbReference type="EMBL" id="HBER01053355">
    <property type="protein sequence ID" value="CAD8551389.1"/>
    <property type="molecule type" value="Transcribed_RNA"/>
</dbReference>
<name>A0A7S0JGU8_9EUKA</name>
<organism evidence="2">
    <name type="scientific">Calcidiscus leptoporus</name>
    <dbReference type="NCBI Taxonomy" id="127549"/>
    <lineage>
        <taxon>Eukaryota</taxon>
        <taxon>Haptista</taxon>
        <taxon>Haptophyta</taxon>
        <taxon>Prymnesiophyceae</taxon>
        <taxon>Coccolithales</taxon>
        <taxon>Calcidiscaceae</taxon>
        <taxon>Calcidiscus</taxon>
    </lineage>
</organism>
<reference evidence="2" key="1">
    <citation type="submission" date="2021-01" db="EMBL/GenBank/DDBJ databases">
        <authorList>
            <person name="Corre E."/>
            <person name="Pelletier E."/>
            <person name="Niang G."/>
            <person name="Scheremetjew M."/>
            <person name="Finn R."/>
            <person name="Kale V."/>
            <person name="Holt S."/>
            <person name="Cochrane G."/>
            <person name="Meng A."/>
            <person name="Brown T."/>
            <person name="Cohen L."/>
        </authorList>
    </citation>
    <scope>NUCLEOTIDE SEQUENCE</scope>
    <source>
        <strain evidence="2">RCC1130</strain>
    </source>
</reference>